<evidence type="ECO:0000256" key="1">
    <source>
        <dbReference type="SAM" id="MobiDB-lite"/>
    </source>
</evidence>
<organism evidence="2 3">
    <name type="scientific">Nelumbo nucifera</name>
    <name type="common">Sacred lotus</name>
    <dbReference type="NCBI Taxonomy" id="4432"/>
    <lineage>
        <taxon>Eukaryota</taxon>
        <taxon>Viridiplantae</taxon>
        <taxon>Streptophyta</taxon>
        <taxon>Embryophyta</taxon>
        <taxon>Tracheophyta</taxon>
        <taxon>Spermatophyta</taxon>
        <taxon>Magnoliopsida</taxon>
        <taxon>Proteales</taxon>
        <taxon>Nelumbonaceae</taxon>
        <taxon>Nelumbo</taxon>
    </lineage>
</organism>
<gene>
    <name evidence="2" type="ORF">HUJ06_016449</name>
</gene>
<keyword evidence="3" id="KW-1185">Reference proteome</keyword>
<evidence type="ECO:0000313" key="3">
    <source>
        <dbReference type="Proteomes" id="UP000607653"/>
    </source>
</evidence>
<comment type="caution">
    <text evidence="2">The sequence shown here is derived from an EMBL/GenBank/DDBJ whole genome shotgun (WGS) entry which is preliminary data.</text>
</comment>
<feature type="compositionally biased region" description="Low complexity" evidence="1">
    <location>
        <begin position="1"/>
        <end position="12"/>
    </location>
</feature>
<reference evidence="2 3" key="1">
    <citation type="journal article" date="2020" name="Mol. Biol. Evol.">
        <title>Distinct Expression and Methylation Patterns for Genes with Different Fates following a Single Whole-Genome Duplication in Flowering Plants.</title>
        <authorList>
            <person name="Shi T."/>
            <person name="Rahmani R.S."/>
            <person name="Gugger P.F."/>
            <person name="Wang M."/>
            <person name="Li H."/>
            <person name="Zhang Y."/>
            <person name="Li Z."/>
            <person name="Wang Q."/>
            <person name="Van de Peer Y."/>
            <person name="Marchal K."/>
            <person name="Chen J."/>
        </authorList>
    </citation>
    <scope>NUCLEOTIDE SEQUENCE [LARGE SCALE GENOMIC DNA]</scope>
    <source>
        <tissue evidence="2">Leaf</tissue>
    </source>
</reference>
<accession>A0A822ZMR5</accession>
<evidence type="ECO:0000313" key="2">
    <source>
        <dbReference type="EMBL" id="DAD46512.1"/>
    </source>
</evidence>
<protein>
    <submittedName>
        <fullName evidence="2">Uncharacterized protein</fullName>
    </submittedName>
</protein>
<feature type="region of interest" description="Disordered" evidence="1">
    <location>
        <begin position="1"/>
        <end position="32"/>
    </location>
</feature>
<dbReference type="Proteomes" id="UP000607653">
    <property type="component" value="Unassembled WGS sequence"/>
</dbReference>
<proteinExistence type="predicted"/>
<dbReference type="EMBL" id="DUZY01000008">
    <property type="protein sequence ID" value="DAD46512.1"/>
    <property type="molecule type" value="Genomic_DNA"/>
</dbReference>
<sequence>MSLRQRPAAAAARGGGPEPISGYGSTLPQANDHEEPFNIIPVHNLLADHPSLRYPEVRAVAAALHAVGDLRKPPYGEAVARSEIWFLLADLRSPTFLTVALPSGNSTTPTATPITSTTATATPITSTTTSSIISTTATTASTPRHHRYLHSPC</sequence>
<name>A0A822ZMR5_NELNU</name>
<dbReference type="AlphaFoldDB" id="A0A822ZMR5"/>